<dbReference type="EMBL" id="JAACJM010000415">
    <property type="protein sequence ID" value="KAF5320208.1"/>
    <property type="molecule type" value="Genomic_DNA"/>
</dbReference>
<protein>
    <submittedName>
        <fullName evidence="1">Uncharacterized protein</fullName>
    </submittedName>
</protein>
<sequence>MSADARRQLGDEDCSGFWHVRVLCMQDVFFGTLAYLMARLHDGGQGLPLGISESDSSSSICIILSAILLAGCPRFSFLPISQNPPSSLPGWLPTEHAFLVPFTPREYYQHLSNVLRALNTPPTQQYHSRLVKESSR</sequence>
<proteinExistence type="predicted"/>
<gene>
    <name evidence="1" type="ORF">D9758_017876</name>
</gene>
<dbReference type="AlphaFoldDB" id="A0A8H5BBX3"/>
<evidence type="ECO:0000313" key="2">
    <source>
        <dbReference type="Proteomes" id="UP000559256"/>
    </source>
</evidence>
<keyword evidence="2" id="KW-1185">Reference proteome</keyword>
<reference evidence="1 2" key="1">
    <citation type="journal article" date="2020" name="ISME J.">
        <title>Uncovering the hidden diversity of litter-decomposition mechanisms in mushroom-forming fungi.</title>
        <authorList>
            <person name="Floudas D."/>
            <person name="Bentzer J."/>
            <person name="Ahren D."/>
            <person name="Johansson T."/>
            <person name="Persson P."/>
            <person name="Tunlid A."/>
        </authorList>
    </citation>
    <scope>NUCLEOTIDE SEQUENCE [LARGE SCALE GENOMIC DNA]</scope>
    <source>
        <strain evidence="1 2">CBS 291.85</strain>
    </source>
</reference>
<organism evidence="1 2">
    <name type="scientific">Tetrapyrgos nigripes</name>
    <dbReference type="NCBI Taxonomy" id="182062"/>
    <lineage>
        <taxon>Eukaryota</taxon>
        <taxon>Fungi</taxon>
        <taxon>Dikarya</taxon>
        <taxon>Basidiomycota</taxon>
        <taxon>Agaricomycotina</taxon>
        <taxon>Agaricomycetes</taxon>
        <taxon>Agaricomycetidae</taxon>
        <taxon>Agaricales</taxon>
        <taxon>Marasmiineae</taxon>
        <taxon>Marasmiaceae</taxon>
        <taxon>Tetrapyrgos</taxon>
    </lineage>
</organism>
<comment type="caution">
    <text evidence="1">The sequence shown here is derived from an EMBL/GenBank/DDBJ whole genome shotgun (WGS) entry which is preliminary data.</text>
</comment>
<accession>A0A8H5BBX3</accession>
<dbReference type="Proteomes" id="UP000559256">
    <property type="component" value="Unassembled WGS sequence"/>
</dbReference>
<evidence type="ECO:0000313" key="1">
    <source>
        <dbReference type="EMBL" id="KAF5320208.1"/>
    </source>
</evidence>
<name>A0A8H5BBX3_9AGAR</name>